<feature type="transmembrane region" description="Helical" evidence="1">
    <location>
        <begin position="226"/>
        <end position="248"/>
    </location>
</feature>
<protein>
    <submittedName>
        <fullName evidence="3">CAAX amino terminal membrane bound protease</fullName>
    </submittedName>
</protein>
<dbReference type="STRING" id="1276221.SDIMI_v3c01120"/>
<feature type="transmembrane region" description="Helical" evidence="1">
    <location>
        <begin position="260"/>
        <end position="277"/>
    </location>
</feature>
<dbReference type="PATRIC" id="fig|1276221.3.peg.112"/>
<feature type="transmembrane region" description="Helical" evidence="1">
    <location>
        <begin position="283"/>
        <end position="300"/>
    </location>
</feature>
<dbReference type="HOGENOM" id="CLU_780555_0_0_14"/>
<evidence type="ECO:0000313" key="4">
    <source>
        <dbReference type="Proteomes" id="UP000014983"/>
    </source>
</evidence>
<dbReference type="KEGG" id="sdi:SDIMI_v3c01120"/>
<dbReference type="Proteomes" id="UP000014983">
    <property type="component" value="Chromosome"/>
</dbReference>
<feature type="transmembrane region" description="Helical" evidence="1">
    <location>
        <begin position="173"/>
        <end position="196"/>
    </location>
</feature>
<name>S5LZ32_9MOLU</name>
<dbReference type="OrthoDB" id="398378at2"/>
<gene>
    <name evidence="3" type="ORF">SDIMI_v3c01120</name>
</gene>
<keyword evidence="1" id="KW-0472">Membrane</keyword>
<feature type="transmembrane region" description="Helical" evidence="1">
    <location>
        <begin position="67"/>
        <end position="86"/>
    </location>
</feature>
<accession>S5LZ32</accession>
<dbReference type="InterPro" id="IPR003675">
    <property type="entry name" value="Rce1/LyrA-like_dom"/>
</dbReference>
<keyword evidence="1" id="KW-1133">Transmembrane helix</keyword>
<feature type="domain" description="CAAX prenyl protease 2/Lysostaphin resistance protein A-like" evidence="2">
    <location>
        <begin position="229"/>
        <end position="318"/>
    </location>
</feature>
<dbReference type="eggNOG" id="COG1266">
    <property type="taxonomic scope" value="Bacteria"/>
</dbReference>
<keyword evidence="3" id="KW-0645">Protease</keyword>
<feature type="transmembrane region" description="Helical" evidence="1">
    <location>
        <begin position="130"/>
        <end position="153"/>
    </location>
</feature>
<dbReference type="Pfam" id="PF02517">
    <property type="entry name" value="Rce1-like"/>
    <property type="match status" value="1"/>
</dbReference>
<evidence type="ECO:0000259" key="2">
    <source>
        <dbReference type="Pfam" id="PF02517"/>
    </source>
</evidence>
<keyword evidence="1" id="KW-0812">Transmembrane</keyword>
<evidence type="ECO:0000256" key="1">
    <source>
        <dbReference type="SAM" id="Phobius"/>
    </source>
</evidence>
<feature type="transmembrane region" description="Helical" evidence="1">
    <location>
        <begin position="32"/>
        <end position="55"/>
    </location>
</feature>
<dbReference type="RefSeq" id="WP_020836049.1">
    <property type="nucleotide sequence ID" value="NC_021833.1"/>
</dbReference>
<dbReference type="EMBL" id="CP005076">
    <property type="protein sequence ID" value="AGR41816.1"/>
    <property type="molecule type" value="Genomic_DNA"/>
</dbReference>
<feature type="transmembrane region" description="Helical" evidence="1">
    <location>
        <begin position="98"/>
        <end position="124"/>
    </location>
</feature>
<dbReference type="GO" id="GO:0080120">
    <property type="term" value="P:CAAX-box protein maturation"/>
    <property type="evidence" value="ECO:0007669"/>
    <property type="project" value="UniProtKB-ARBA"/>
</dbReference>
<proteinExistence type="predicted"/>
<keyword evidence="3" id="KW-0378">Hydrolase</keyword>
<dbReference type="GO" id="GO:0006508">
    <property type="term" value="P:proteolysis"/>
    <property type="evidence" value="ECO:0007669"/>
    <property type="project" value="UniProtKB-KW"/>
</dbReference>
<dbReference type="InParanoid" id="S5LZ32"/>
<dbReference type="AlphaFoldDB" id="S5LZ32"/>
<sequence>MKNYIKKLRDKHFNLSEESKFRFDILNYKTDGMIFISSVLLVPLFLALFIFFISFNDKNSLDGWPTTVFSVFYLLSVATGLIFHILRNGRQSFKTGYLWIYMFILGPQVVALPIIFIIPLLAIFSQEQGIVNWYSSILITIFTELIILILAAVYNKKFFKRLKETFKTKWKELIVVTLIGTILLFLISTFLFSNLIETKLFGLPESQNEINLKKMLNGENGNGVKISAIILLFILTVVLAPICEELCMRDSFNLNASNRWLGFVGSAMFFGFIHYGPSFDFEHFLSYTSAGFILSGIFLFTKGNATYTWTLHLTNNLIAFILVLSV</sequence>
<dbReference type="FunCoup" id="S5LZ32">
    <property type="interactions" value="14"/>
</dbReference>
<evidence type="ECO:0000313" key="3">
    <source>
        <dbReference type="EMBL" id="AGR41816.1"/>
    </source>
</evidence>
<dbReference type="GO" id="GO:0004175">
    <property type="term" value="F:endopeptidase activity"/>
    <property type="evidence" value="ECO:0007669"/>
    <property type="project" value="UniProtKB-ARBA"/>
</dbReference>
<keyword evidence="4" id="KW-1185">Reference proteome</keyword>
<organism evidence="3 4">
    <name type="scientific">Spiroplasma diminutum CUAS-1</name>
    <dbReference type="NCBI Taxonomy" id="1276221"/>
    <lineage>
        <taxon>Bacteria</taxon>
        <taxon>Bacillati</taxon>
        <taxon>Mycoplasmatota</taxon>
        <taxon>Mollicutes</taxon>
        <taxon>Entomoplasmatales</taxon>
        <taxon>Spiroplasmataceae</taxon>
        <taxon>Spiroplasma</taxon>
    </lineage>
</organism>
<reference evidence="3 4" key="1">
    <citation type="journal article" date="2013" name="Genome Biol. Evol.">
        <title>Comparison of metabolic capacities and inference of gene content evolution in mosquito-associated Spiroplasma diminutum and S. taiwanense.</title>
        <authorList>
            <person name="Lo W.S."/>
            <person name="Ku C."/>
            <person name="Chen L.L."/>
            <person name="Chang T.H."/>
            <person name="Kuo C.H."/>
        </authorList>
    </citation>
    <scope>NUCLEOTIDE SEQUENCE [LARGE SCALE GENOMIC DNA]</scope>
    <source>
        <strain evidence="3">CUAS-1</strain>
    </source>
</reference>